<evidence type="ECO:0000256" key="1">
    <source>
        <dbReference type="SAM" id="MobiDB-lite"/>
    </source>
</evidence>
<comment type="caution">
    <text evidence="2">The sequence shown here is derived from an EMBL/GenBank/DDBJ whole genome shotgun (WGS) entry which is preliminary data.</text>
</comment>
<dbReference type="PANTHER" id="PTHR21356:SF1">
    <property type="entry name" value="ARMADILLO REPEAT-CONTAINING PROTEIN 2"/>
    <property type="match status" value="1"/>
</dbReference>
<feature type="region of interest" description="Disordered" evidence="1">
    <location>
        <begin position="96"/>
        <end position="133"/>
    </location>
</feature>
<dbReference type="EMBL" id="CAJVCH010126822">
    <property type="protein sequence ID" value="CAG7725783.1"/>
    <property type="molecule type" value="Genomic_DNA"/>
</dbReference>
<name>A0A8J2JX87_9HEXA</name>
<dbReference type="PANTHER" id="PTHR21356">
    <property type="entry name" value="ARMADILLO REPEAT CONTAINING 2"/>
    <property type="match status" value="1"/>
</dbReference>
<dbReference type="OrthoDB" id="247006at2759"/>
<dbReference type="Proteomes" id="UP000708208">
    <property type="component" value="Unassembled WGS sequence"/>
</dbReference>
<reference evidence="2" key="1">
    <citation type="submission" date="2021-06" db="EMBL/GenBank/DDBJ databases">
        <authorList>
            <person name="Hodson N. C."/>
            <person name="Mongue J. A."/>
            <person name="Jaron S. K."/>
        </authorList>
    </citation>
    <scope>NUCLEOTIDE SEQUENCE</scope>
</reference>
<gene>
    <name evidence="2" type="ORF">AFUS01_LOCUS14727</name>
</gene>
<sequence length="875" mass="98279">MNEKKGKSKRPFYELPAHIKPCSRIIQETRLQLFYKGKLPSTASVIGGSGPGDHGDGISSRYGSISYLSRRNEQDYMGRPEGDSLLEDYFDVSNSSSSYSPRGGGGIPGIRPVYTQRPKTGTDHDIWGVSSRKRPPSAITVSRLSLEDFEEEPITPSTTTPSLSRITSPGLGKPIKIRAVREKLESCPMGMSAAVEDNSIRSCNNVNGMSRQVSGRSVKSVEETTQRIKGLLPVSFSNSSTIRGSIPVRSQNYEDPDGTEGLIPAVNYLHSLVNTACSSTEERPLKSEVIASLQQVKSNVGEIQDCPAAVKHRLLKLIFKLVERNQHDEDVVFWASFVLLHCRIMGNNLTTVFKMVFKASRSKEYWLIIQETEYLDVFMESFGQICPLTQTESMIYGYGTLKFICMEKNVLTRIVQLNLIPIMTLNLKLLNYELSKRINKTPDDEDKEILPKGKHIPESIFNGVFQLTSILRSVVGQESSLHSVVTSGLLEELCNSLEWTVEDIDILSNIVRILSVVSGDTLCCQVIASNQTFVQSVVTTIQMWHSKDDVIVRLTYCLGNLLAHCESMRVRLFEEPSCYSMILHLISYYLDKSSPISEDILIKTIRILANWSLNPTIGRDICDDPQISHILNTILSNKGFSDELLTCVISTLNNTTFYKDYSSMNLTAVQTAEHLFEYLTWRNLDGRTEVMKVLGNLTRNPEIRGAAAEHVDKLLLSLVDDVKDEELLCATVGVLMNIIAEARASEEFLRHQGINHLLRLMRVKHDLVLNLMICQFLWNIHISSERLQELGKKDPSSLMTTSIPINLKQRMEIRNLIHGSGRASVLIKSKTGEHCNALSEDHFIAEHRVSVWNWKCMGKAKQSEKSLQNLRPICD</sequence>
<feature type="region of interest" description="Disordered" evidence="1">
    <location>
        <begin position="150"/>
        <end position="170"/>
    </location>
</feature>
<accession>A0A8J2JX87</accession>
<proteinExistence type="predicted"/>
<organism evidence="2 3">
    <name type="scientific">Allacma fusca</name>
    <dbReference type="NCBI Taxonomy" id="39272"/>
    <lineage>
        <taxon>Eukaryota</taxon>
        <taxon>Metazoa</taxon>
        <taxon>Ecdysozoa</taxon>
        <taxon>Arthropoda</taxon>
        <taxon>Hexapoda</taxon>
        <taxon>Collembola</taxon>
        <taxon>Symphypleona</taxon>
        <taxon>Sminthuridae</taxon>
        <taxon>Allacma</taxon>
    </lineage>
</organism>
<evidence type="ECO:0000313" key="3">
    <source>
        <dbReference type="Proteomes" id="UP000708208"/>
    </source>
</evidence>
<keyword evidence="3" id="KW-1185">Reference proteome</keyword>
<dbReference type="AlphaFoldDB" id="A0A8J2JX87"/>
<feature type="compositionally biased region" description="Low complexity" evidence="1">
    <location>
        <begin position="154"/>
        <end position="169"/>
    </location>
</feature>
<protein>
    <recommendedName>
        <fullName evidence="4">Armadillo repeat-containing protein 2</fullName>
    </recommendedName>
</protein>
<evidence type="ECO:0000313" key="2">
    <source>
        <dbReference type="EMBL" id="CAG7725783.1"/>
    </source>
</evidence>
<evidence type="ECO:0008006" key="4">
    <source>
        <dbReference type="Google" id="ProtNLM"/>
    </source>
</evidence>
<dbReference type="InterPro" id="IPR038905">
    <property type="entry name" value="ARMC2"/>
</dbReference>
<dbReference type="GO" id="GO:0044782">
    <property type="term" value="P:cilium organization"/>
    <property type="evidence" value="ECO:0007669"/>
    <property type="project" value="TreeGrafter"/>
</dbReference>